<organism evidence="2">
    <name type="scientific">bioreactor metagenome</name>
    <dbReference type="NCBI Taxonomy" id="1076179"/>
    <lineage>
        <taxon>unclassified sequences</taxon>
        <taxon>metagenomes</taxon>
        <taxon>ecological metagenomes</taxon>
    </lineage>
</organism>
<keyword evidence="1" id="KW-0472">Membrane</keyword>
<comment type="caution">
    <text evidence="2">The sequence shown here is derived from an EMBL/GenBank/DDBJ whole genome shotgun (WGS) entry which is preliminary data.</text>
</comment>
<accession>A0A645HX03</accession>
<dbReference type="AlphaFoldDB" id="A0A645HX03"/>
<proteinExistence type="predicted"/>
<feature type="transmembrane region" description="Helical" evidence="1">
    <location>
        <begin position="26"/>
        <end position="46"/>
    </location>
</feature>
<dbReference type="EMBL" id="VSSQ01102011">
    <property type="protein sequence ID" value="MPN43548.1"/>
    <property type="molecule type" value="Genomic_DNA"/>
</dbReference>
<keyword evidence="1" id="KW-0812">Transmembrane</keyword>
<keyword evidence="1" id="KW-1133">Transmembrane helix</keyword>
<reference evidence="2" key="1">
    <citation type="submission" date="2019-08" db="EMBL/GenBank/DDBJ databases">
        <authorList>
            <person name="Kucharzyk K."/>
            <person name="Murdoch R.W."/>
            <person name="Higgins S."/>
            <person name="Loffler F."/>
        </authorList>
    </citation>
    <scope>NUCLEOTIDE SEQUENCE</scope>
</reference>
<evidence type="ECO:0000313" key="2">
    <source>
        <dbReference type="EMBL" id="MPN43548.1"/>
    </source>
</evidence>
<protein>
    <submittedName>
        <fullName evidence="2">Uncharacterized protein</fullName>
    </submittedName>
</protein>
<gene>
    <name evidence="2" type="ORF">SDC9_191108</name>
</gene>
<evidence type="ECO:0000256" key="1">
    <source>
        <dbReference type="SAM" id="Phobius"/>
    </source>
</evidence>
<name>A0A645HX03_9ZZZZ</name>
<sequence length="120" mass="13318">MSFVRSAAAASDAEYLWRGTLTDSTYSGALLTYGITYFAAPVLWVLGAPEGVSRNTLGVRFELVERASGRAVWSYNYLATDSVVHWIYARVGKDVSLYPELMRQAMNSALAELARNFPNR</sequence>